<reference evidence="1" key="1">
    <citation type="submission" date="2016-10" db="EMBL/GenBank/DDBJ databases">
        <title>Comparative Genomics of Relapsing Fever Spirochetes.</title>
        <authorList>
            <person name="Schwan T.G."/>
            <person name="Raffel S.J."/>
            <person name="Porcella S.F."/>
            <person name="Martens C.A."/>
            <person name="Bruno D.P."/>
            <person name="Ricklefs S.M."/>
            <person name="Barbian K.B."/>
        </authorList>
    </citation>
    <scope>NUCLEOTIDE SEQUENCE</scope>
    <source>
        <strain evidence="1">SLO</strain>
    </source>
</reference>
<dbReference type="EMBL" id="CP005851">
    <property type="protein sequence ID" value="AHH09754.1"/>
    <property type="molecule type" value="Genomic_DNA"/>
</dbReference>
<protein>
    <submittedName>
        <fullName evidence="1">Uncharacterized protein</fullName>
    </submittedName>
</protein>
<proteinExistence type="predicted"/>
<dbReference type="Proteomes" id="UP000019331">
    <property type="component" value="Chromosome"/>
</dbReference>
<sequence>MSFIINEVVKSIEGELKIKSIAFFNENFTLDR</sequence>
<evidence type="ECO:0000313" key="2">
    <source>
        <dbReference type="Proteomes" id="UP000019331"/>
    </source>
</evidence>
<accession>A0ABN4C6T6</accession>
<name>A0ABN4C6T6_BORPR</name>
<keyword evidence="2" id="KW-1185">Reference proteome</keyword>
<evidence type="ECO:0000313" key="1">
    <source>
        <dbReference type="EMBL" id="AHH09754.1"/>
    </source>
</evidence>
<gene>
    <name evidence="1" type="ORF">BPA_0900010</name>
</gene>
<organism evidence="1 2">
    <name type="scientific">Borrelia parkeri SLO</name>
    <dbReference type="NCBI Taxonomy" id="1313294"/>
    <lineage>
        <taxon>Bacteria</taxon>
        <taxon>Pseudomonadati</taxon>
        <taxon>Spirochaetota</taxon>
        <taxon>Spirochaetia</taxon>
        <taxon>Spirochaetales</taxon>
        <taxon>Borreliaceae</taxon>
        <taxon>Borrelia</taxon>
    </lineage>
</organism>